<comment type="subcellular location">
    <subcellularLocation>
        <location evidence="1 16">Cytoplasm</location>
    </subcellularLocation>
</comment>
<evidence type="ECO:0000256" key="8">
    <source>
        <dbReference type="ARBA" id="ARBA00022723"/>
    </source>
</evidence>
<evidence type="ECO:0000256" key="4">
    <source>
        <dbReference type="ARBA" id="ARBA00022490"/>
    </source>
</evidence>
<evidence type="ECO:0000256" key="13">
    <source>
        <dbReference type="ARBA" id="ARBA00023204"/>
    </source>
</evidence>
<comment type="similarity">
    <text evidence="2 16">Belongs to the DNA polymerase type-Y family.</text>
</comment>
<dbReference type="Pfam" id="PF11799">
    <property type="entry name" value="IMS_C"/>
    <property type="match status" value="1"/>
</dbReference>
<dbReference type="Gene3D" id="3.40.1170.60">
    <property type="match status" value="1"/>
</dbReference>
<comment type="function">
    <text evidence="14 16">Poorly processive, error-prone DNA polymerase involved in untargeted mutagenesis. Copies undamaged DNA at stalled replication forks, which arise in vivo from mismatched or misaligned primer ends. These misaligned primers can be extended by PolIV. Exhibits no 3'-5' exonuclease (proofreading) activity. May be involved in translesional synthesis, in conjunction with the beta clamp from PolIII.</text>
</comment>
<protein>
    <recommendedName>
        <fullName evidence="16">DNA polymerase IV</fullName>
        <shortName evidence="16">Pol IV</shortName>
        <ecNumber evidence="16">2.7.7.7</ecNumber>
    </recommendedName>
</protein>
<feature type="binding site" evidence="16">
    <location>
        <position position="11"/>
    </location>
    <ligand>
        <name>Mg(2+)</name>
        <dbReference type="ChEBI" id="CHEBI:18420"/>
    </ligand>
</feature>
<dbReference type="Pfam" id="PF00817">
    <property type="entry name" value="IMS"/>
    <property type="match status" value="1"/>
</dbReference>
<evidence type="ECO:0000313" key="18">
    <source>
        <dbReference type="EMBL" id="MFC6153220.1"/>
    </source>
</evidence>
<dbReference type="NCBIfam" id="NF002677">
    <property type="entry name" value="PRK02406.1"/>
    <property type="match status" value="1"/>
</dbReference>
<name>A0ABW1QX76_9ACTN</name>
<keyword evidence="10 16" id="KW-0460">Magnesium</keyword>
<comment type="subunit">
    <text evidence="16">Monomer.</text>
</comment>
<evidence type="ECO:0000313" key="19">
    <source>
        <dbReference type="Proteomes" id="UP001596098"/>
    </source>
</evidence>
<keyword evidence="4 16" id="KW-0963">Cytoplasm</keyword>
<dbReference type="PROSITE" id="PS50173">
    <property type="entry name" value="UMUC"/>
    <property type="match status" value="1"/>
</dbReference>
<keyword evidence="12 16" id="KW-0238">DNA-binding</keyword>
<dbReference type="PANTHER" id="PTHR11076">
    <property type="entry name" value="DNA REPAIR POLYMERASE UMUC / TRANSFERASE FAMILY MEMBER"/>
    <property type="match status" value="1"/>
</dbReference>
<dbReference type="Gene3D" id="3.30.1490.100">
    <property type="entry name" value="DNA polymerase, Y-family, little finger domain"/>
    <property type="match status" value="1"/>
</dbReference>
<dbReference type="PANTHER" id="PTHR11076:SF33">
    <property type="entry name" value="DNA POLYMERASE KAPPA"/>
    <property type="match status" value="1"/>
</dbReference>
<keyword evidence="19" id="KW-1185">Reference proteome</keyword>
<dbReference type="HAMAP" id="MF_01113">
    <property type="entry name" value="DNApol_IV"/>
    <property type="match status" value="1"/>
</dbReference>
<keyword evidence="7 16" id="KW-0235">DNA replication</keyword>
<evidence type="ECO:0000256" key="1">
    <source>
        <dbReference type="ARBA" id="ARBA00004496"/>
    </source>
</evidence>
<keyword evidence="13 16" id="KW-0234">DNA repair</keyword>
<feature type="site" description="Substrate discrimination" evidence="16">
    <location>
        <position position="16"/>
    </location>
</feature>
<dbReference type="InterPro" id="IPR017961">
    <property type="entry name" value="DNA_pol_Y-fam_little_finger"/>
</dbReference>
<dbReference type="EMBL" id="JBHSQI010000003">
    <property type="protein sequence ID" value="MFC6153220.1"/>
    <property type="molecule type" value="Genomic_DNA"/>
</dbReference>
<accession>A0ABW1QX76</accession>
<keyword evidence="8 16" id="KW-0479">Metal-binding</keyword>
<dbReference type="InterPro" id="IPR043128">
    <property type="entry name" value="Rev_trsase/Diguanyl_cyclase"/>
</dbReference>
<dbReference type="SUPFAM" id="SSF56672">
    <property type="entry name" value="DNA/RNA polymerases"/>
    <property type="match status" value="1"/>
</dbReference>
<dbReference type="InterPro" id="IPR001126">
    <property type="entry name" value="UmuC"/>
</dbReference>
<gene>
    <name evidence="16" type="primary">dinB</name>
    <name evidence="18" type="ORF">ACFPWU_06015</name>
</gene>
<evidence type="ECO:0000256" key="7">
    <source>
        <dbReference type="ARBA" id="ARBA00022705"/>
    </source>
</evidence>
<dbReference type="InterPro" id="IPR050116">
    <property type="entry name" value="DNA_polymerase-Y"/>
</dbReference>
<dbReference type="NCBIfam" id="NF002882">
    <property type="entry name" value="PRK03348.1"/>
    <property type="match status" value="1"/>
</dbReference>
<evidence type="ECO:0000256" key="9">
    <source>
        <dbReference type="ARBA" id="ARBA00022763"/>
    </source>
</evidence>
<keyword evidence="3 16" id="KW-0515">Mutator protein</keyword>
<dbReference type="CDD" id="cd03586">
    <property type="entry name" value="PolY_Pol_IV_kappa"/>
    <property type="match status" value="1"/>
</dbReference>
<evidence type="ECO:0000256" key="6">
    <source>
        <dbReference type="ARBA" id="ARBA00022695"/>
    </source>
</evidence>
<evidence type="ECO:0000256" key="5">
    <source>
        <dbReference type="ARBA" id="ARBA00022679"/>
    </source>
</evidence>
<evidence type="ECO:0000256" key="2">
    <source>
        <dbReference type="ARBA" id="ARBA00010945"/>
    </source>
</evidence>
<feature type="active site" evidence="16">
    <location>
        <position position="106"/>
    </location>
</feature>
<dbReference type="Gene3D" id="3.30.70.270">
    <property type="match status" value="1"/>
</dbReference>
<feature type="domain" description="UmuC" evidence="17">
    <location>
        <begin position="7"/>
        <end position="191"/>
    </location>
</feature>
<dbReference type="GO" id="GO:0003887">
    <property type="term" value="F:DNA-directed DNA polymerase activity"/>
    <property type="evidence" value="ECO:0007669"/>
    <property type="project" value="UniProtKB-EC"/>
</dbReference>
<dbReference type="SUPFAM" id="SSF100879">
    <property type="entry name" value="Lesion bypass DNA polymerase (Y-family), little finger domain"/>
    <property type="match status" value="1"/>
</dbReference>
<evidence type="ECO:0000256" key="10">
    <source>
        <dbReference type="ARBA" id="ARBA00022842"/>
    </source>
</evidence>
<keyword evidence="9 16" id="KW-0227">DNA damage</keyword>
<dbReference type="InterPro" id="IPR053848">
    <property type="entry name" value="IMS_HHH_1"/>
</dbReference>
<keyword evidence="6 16" id="KW-0548">Nucleotidyltransferase</keyword>
<sequence>MREHASVLHIDLDAFFASVEQRDKPSLRGKPVVVGGVGGRGVVATASYEARVFGVRSAMSTREARARCPHAAFLSGRFHAYRETSRAVMGVLRELSPLVEPLSLDEAFVDLAAAGLPDLDEATVRAVGEELRARVHEVSGGLTASVGLASSKFLAKIASEIEKPDGLTVINPGTERDLLRPLNVRVIPGVGPATVERLRRSGVYTVSDLEALDEHEVVQLLGKAHGHSLHAMARGEDDRAVVPEREAKSVSVEDTYSTDVTDRELMADLLTRQAATVAGRLAKQRMSGRTISIKVRLHDFSTSSRSSTLPAPTDDAALIARTARGLLTDLDTSGGVRLLGVGVSGLADWVQEELFSDPEPPEPSDREALDRLAPVVRRPEWAPGSDVIHDEMGAGWVWGAGRGVVTVRFETAETGPGPVRSFAQDDPALHLWQPPPDDEAVARAVIPPSGT</sequence>
<comment type="cofactor">
    <cofactor evidence="16">
        <name>Mg(2+)</name>
        <dbReference type="ChEBI" id="CHEBI:18420"/>
    </cofactor>
    <text evidence="16">Binds 2 magnesium ions per subunit.</text>
</comment>
<feature type="binding site" evidence="16">
    <location>
        <position position="105"/>
    </location>
    <ligand>
        <name>Mg(2+)</name>
        <dbReference type="ChEBI" id="CHEBI:18420"/>
    </ligand>
</feature>
<keyword evidence="11 16" id="KW-0239">DNA-directed DNA polymerase</keyword>
<keyword evidence="5 16" id="KW-0808">Transferase</keyword>
<evidence type="ECO:0000259" key="17">
    <source>
        <dbReference type="PROSITE" id="PS50173"/>
    </source>
</evidence>
<proteinExistence type="inferred from homology"/>
<evidence type="ECO:0000256" key="11">
    <source>
        <dbReference type="ARBA" id="ARBA00022932"/>
    </source>
</evidence>
<organism evidence="18 19">
    <name type="scientific">Nocardioides yefusunii</name>
    <dbReference type="NCBI Taxonomy" id="2500546"/>
    <lineage>
        <taxon>Bacteria</taxon>
        <taxon>Bacillati</taxon>
        <taxon>Actinomycetota</taxon>
        <taxon>Actinomycetes</taxon>
        <taxon>Propionibacteriales</taxon>
        <taxon>Nocardioidaceae</taxon>
        <taxon>Nocardioides</taxon>
    </lineage>
</organism>
<evidence type="ECO:0000256" key="15">
    <source>
        <dbReference type="ARBA" id="ARBA00049244"/>
    </source>
</evidence>
<dbReference type="Pfam" id="PF21999">
    <property type="entry name" value="IMS_HHH_1"/>
    <property type="match status" value="1"/>
</dbReference>
<evidence type="ECO:0000256" key="3">
    <source>
        <dbReference type="ARBA" id="ARBA00022457"/>
    </source>
</evidence>
<comment type="catalytic activity">
    <reaction evidence="15 16">
        <text>DNA(n) + a 2'-deoxyribonucleoside 5'-triphosphate = DNA(n+1) + diphosphate</text>
        <dbReference type="Rhea" id="RHEA:22508"/>
        <dbReference type="Rhea" id="RHEA-COMP:17339"/>
        <dbReference type="Rhea" id="RHEA-COMP:17340"/>
        <dbReference type="ChEBI" id="CHEBI:33019"/>
        <dbReference type="ChEBI" id="CHEBI:61560"/>
        <dbReference type="ChEBI" id="CHEBI:173112"/>
        <dbReference type="EC" id="2.7.7.7"/>
    </reaction>
</comment>
<dbReference type="RefSeq" id="WP_128221079.1">
    <property type="nucleotide sequence ID" value="NZ_CP034929.1"/>
</dbReference>
<reference evidence="19" key="1">
    <citation type="journal article" date="2019" name="Int. J. Syst. Evol. Microbiol.">
        <title>The Global Catalogue of Microorganisms (GCM) 10K type strain sequencing project: providing services to taxonomists for standard genome sequencing and annotation.</title>
        <authorList>
            <consortium name="The Broad Institute Genomics Platform"/>
            <consortium name="The Broad Institute Genome Sequencing Center for Infectious Disease"/>
            <person name="Wu L."/>
            <person name="Ma J."/>
        </authorList>
    </citation>
    <scope>NUCLEOTIDE SEQUENCE [LARGE SCALE GENOMIC DNA]</scope>
    <source>
        <strain evidence="19">DFY28</strain>
    </source>
</reference>
<dbReference type="EC" id="2.7.7.7" evidence="16"/>
<evidence type="ECO:0000256" key="12">
    <source>
        <dbReference type="ARBA" id="ARBA00023125"/>
    </source>
</evidence>
<dbReference type="InterPro" id="IPR022880">
    <property type="entry name" value="DNApol_IV"/>
</dbReference>
<dbReference type="InterPro" id="IPR036775">
    <property type="entry name" value="DNA_pol_Y-fam_lit_finger_sf"/>
</dbReference>
<dbReference type="Gene3D" id="1.10.150.20">
    <property type="entry name" value="5' to 3' exonuclease, C-terminal subdomain"/>
    <property type="match status" value="1"/>
</dbReference>
<evidence type="ECO:0000256" key="16">
    <source>
        <dbReference type="HAMAP-Rule" id="MF_01113"/>
    </source>
</evidence>
<comment type="caution">
    <text evidence="18">The sequence shown here is derived from an EMBL/GenBank/DDBJ whole genome shotgun (WGS) entry which is preliminary data.</text>
</comment>
<dbReference type="Proteomes" id="UP001596098">
    <property type="component" value="Unassembled WGS sequence"/>
</dbReference>
<evidence type="ECO:0000256" key="14">
    <source>
        <dbReference type="ARBA" id="ARBA00025589"/>
    </source>
</evidence>
<dbReference type="InterPro" id="IPR043502">
    <property type="entry name" value="DNA/RNA_pol_sf"/>
</dbReference>